<keyword evidence="2" id="KW-1185">Reference proteome</keyword>
<protein>
    <submittedName>
        <fullName evidence="1">Uncharacterized protein</fullName>
    </submittedName>
</protein>
<comment type="caution">
    <text evidence="1">The sequence shown here is derived from an EMBL/GenBank/DDBJ whole genome shotgun (WGS) entry which is preliminary data.</text>
</comment>
<dbReference type="Proteomes" id="UP001066276">
    <property type="component" value="Chromosome 7"/>
</dbReference>
<accession>A0AAV7PCF8</accession>
<evidence type="ECO:0000313" key="1">
    <source>
        <dbReference type="EMBL" id="KAJ1125459.1"/>
    </source>
</evidence>
<sequence>MEDQREAMVLRLLLETEGEDLKGASAMDGLDRGRSLPACRTSEGMEVAVSACVLLHANRLKEGQMSDKVLGESCVAPVSEGEEKEWPRVAELTIVWDNIMEKCERADSGPWDVDVLAVVPIVNRHSARDMQLFELLHKLDPTCSSIFDAMQFLQDGAQLGLLVASLRVQWAAIQAFRGPWRNLTDEGH</sequence>
<gene>
    <name evidence="1" type="ORF">NDU88_003891</name>
</gene>
<dbReference type="AlphaFoldDB" id="A0AAV7PCF8"/>
<proteinExistence type="predicted"/>
<dbReference type="EMBL" id="JANPWB010000011">
    <property type="protein sequence ID" value="KAJ1125459.1"/>
    <property type="molecule type" value="Genomic_DNA"/>
</dbReference>
<reference evidence="1" key="1">
    <citation type="journal article" date="2022" name="bioRxiv">
        <title>Sequencing and chromosome-scale assembly of the giantPleurodeles waltlgenome.</title>
        <authorList>
            <person name="Brown T."/>
            <person name="Elewa A."/>
            <person name="Iarovenko S."/>
            <person name="Subramanian E."/>
            <person name="Araus A.J."/>
            <person name="Petzold A."/>
            <person name="Susuki M."/>
            <person name="Suzuki K.-i.T."/>
            <person name="Hayashi T."/>
            <person name="Toyoda A."/>
            <person name="Oliveira C."/>
            <person name="Osipova E."/>
            <person name="Leigh N.D."/>
            <person name="Simon A."/>
            <person name="Yun M.H."/>
        </authorList>
    </citation>
    <scope>NUCLEOTIDE SEQUENCE</scope>
    <source>
        <strain evidence="1">20211129_DDA</strain>
        <tissue evidence="1">Liver</tissue>
    </source>
</reference>
<evidence type="ECO:0000313" key="2">
    <source>
        <dbReference type="Proteomes" id="UP001066276"/>
    </source>
</evidence>
<organism evidence="1 2">
    <name type="scientific">Pleurodeles waltl</name>
    <name type="common">Iberian ribbed newt</name>
    <dbReference type="NCBI Taxonomy" id="8319"/>
    <lineage>
        <taxon>Eukaryota</taxon>
        <taxon>Metazoa</taxon>
        <taxon>Chordata</taxon>
        <taxon>Craniata</taxon>
        <taxon>Vertebrata</taxon>
        <taxon>Euteleostomi</taxon>
        <taxon>Amphibia</taxon>
        <taxon>Batrachia</taxon>
        <taxon>Caudata</taxon>
        <taxon>Salamandroidea</taxon>
        <taxon>Salamandridae</taxon>
        <taxon>Pleurodelinae</taxon>
        <taxon>Pleurodeles</taxon>
    </lineage>
</organism>
<name>A0AAV7PCF8_PLEWA</name>